<evidence type="ECO:0000259" key="8">
    <source>
        <dbReference type="Pfam" id="PF07715"/>
    </source>
</evidence>
<evidence type="ECO:0000256" key="1">
    <source>
        <dbReference type="ARBA" id="ARBA00004442"/>
    </source>
</evidence>
<dbReference type="AlphaFoldDB" id="A0A2S0VW54"/>
<dbReference type="EMBL" id="CP026604">
    <property type="protein sequence ID" value="AWB68340.1"/>
    <property type="molecule type" value="Genomic_DNA"/>
</dbReference>
<feature type="chain" id="PRO_5015751679" evidence="6">
    <location>
        <begin position="28"/>
        <end position="1115"/>
    </location>
</feature>
<dbReference type="PANTHER" id="PTHR40980:SF3">
    <property type="entry name" value="TONB-DEPENDENT RECEPTOR-LIKE BETA-BARREL DOMAIN-CONTAINING PROTEIN"/>
    <property type="match status" value="1"/>
</dbReference>
<comment type="similarity">
    <text evidence="4">Belongs to the TonB-dependent receptor family.</text>
</comment>
<feature type="signal peptide" evidence="6">
    <location>
        <begin position="1"/>
        <end position="27"/>
    </location>
</feature>
<evidence type="ECO:0000256" key="6">
    <source>
        <dbReference type="SAM" id="SignalP"/>
    </source>
</evidence>
<feature type="compositionally biased region" description="Polar residues" evidence="5">
    <location>
        <begin position="693"/>
        <end position="710"/>
    </location>
</feature>
<protein>
    <submittedName>
        <fullName evidence="9">TonB-dependent receptor</fullName>
    </submittedName>
</protein>
<evidence type="ECO:0000256" key="5">
    <source>
        <dbReference type="SAM" id="MobiDB-lite"/>
    </source>
</evidence>
<proteinExistence type="inferred from homology"/>
<gene>
    <name evidence="9" type="ORF">C2869_18850</name>
</gene>
<dbReference type="RefSeq" id="WP_108604402.1">
    <property type="nucleotide sequence ID" value="NZ_CP026604.1"/>
</dbReference>
<dbReference type="Gene3D" id="2.170.130.10">
    <property type="entry name" value="TonB-dependent receptor, plug domain"/>
    <property type="match status" value="1"/>
</dbReference>
<dbReference type="NCBIfam" id="TIGR01782">
    <property type="entry name" value="TonB-Xanth-Caul"/>
    <property type="match status" value="1"/>
</dbReference>
<organism evidence="9 10">
    <name type="scientific">Saccharobesus litoralis</name>
    <dbReference type="NCBI Taxonomy" id="2172099"/>
    <lineage>
        <taxon>Bacteria</taxon>
        <taxon>Pseudomonadati</taxon>
        <taxon>Pseudomonadota</taxon>
        <taxon>Gammaproteobacteria</taxon>
        <taxon>Alteromonadales</taxon>
        <taxon>Alteromonadaceae</taxon>
        <taxon>Saccharobesus</taxon>
    </lineage>
</organism>
<dbReference type="Pfam" id="PF07715">
    <property type="entry name" value="Plug"/>
    <property type="match status" value="1"/>
</dbReference>
<dbReference type="GO" id="GO:0009279">
    <property type="term" value="C:cell outer membrane"/>
    <property type="evidence" value="ECO:0007669"/>
    <property type="project" value="UniProtKB-SubCell"/>
</dbReference>
<accession>A0A2S0VW54</accession>
<keyword evidence="3" id="KW-0998">Cell outer membrane</keyword>
<dbReference type="InterPro" id="IPR000531">
    <property type="entry name" value="Beta-barrel_TonB"/>
</dbReference>
<dbReference type="InterPro" id="IPR010104">
    <property type="entry name" value="TonB_rcpt_bac"/>
</dbReference>
<evidence type="ECO:0000313" key="9">
    <source>
        <dbReference type="EMBL" id="AWB68340.1"/>
    </source>
</evidence>
<dbReference type="OrthoDB" id="8727862at2"/>
<dbReference type="InterPro" id="IPR037066">
    <property type="entry name" value="Plug_dom_sf"/>
</dbReference>
<dbReference type="SUPFAM" id="SSF56935">
    <property type="entry name" value="Porins"/>
    <property type="match status" value="1"/>
</dbReference>
<comment type="subcellular location">
    <subcellularLocation>
        <location evidence="1 4">Cell outer membrane</location>
    </subcellularLocation>
</comment>
<dbReference type="Pfam" id="PF00593">
    <property type="entry name" value="TonB_dep_Rec_b-barrel"/>
    <property type="match status" value="1"/>
</dbReference>
<dbReference type="Gene3D" id="2.40.170.20">
    <property type="entry name" value="TonB-dependent receptor, beta-barrel domain"/>
    <property type="match status" value="2"/>
</dbReference>
<feature type="domain" description="TonB-dependent receptor-like beta-barrel" evidence="7">
    <location>
        <begin position="463"/>
        <end position="1064"/>
    </location>
</feature>
<keyword evidence="2 4" id="KW-0472">Membrane</keyword>
<dbReference type="KEGG" id="cate:C2869_18850"/>
<evidence type="ECO:0000256" key="3">
    <source>
        <dbReference type="ARBA" id="ARBA00023237"/>
    </source>
</evidence>
<evidence type="ECO:0000256" key="4">
    <source>
        <dbReference type="RuleBase" id="RU003357"/>
    </source>
</evidence>
<evidence type="ECO:0000256" key="2">
    <source>
        <dbReference type="ARBA" id="ARBA00023136"/>
    </source>
</evidence>
<keyword evidence="6" id="KW-0732">Signal</keyword>
<reference evidence="9 10" key="1">
    <citation type="submission" date="2018-01" db="EMBL/GenBank/DDBJ databases">
        <title>Genome sequence of a Cantenovulum-like bacteria.</title>
        <authorList>
            <person name="Tan W.R."/>
            <person name="Lau N.-S."/>
            <person name="Go F."/>
            <person name="Amirul A.-A.A."/>
        </authorList>
    </citation>
    <scope>NUCLEOTIDE SEQUENCE [LARGE SCALE GENOMIC DNA]</scope>
    <source>
        <strain evidence="9 10">CCB-QB4</strain>
    </source>
</reference>
<evidence type="ECO:0000313" key="10">
    <source>
        <dbReference type="Proteomes" id="UP000244441"/>
    </source>
</evidence>
<evidence type="ECO:0000259" key="7">
    <source>
        <dbReference type="Pfam" id="PF00593"/>
    </source>
</evidence>
<keyword evidence="9" id="KW-0675">Receptor</keyword>
<dbReference type="InterPro" id="IPR012910">
    <property type="entry name" value="Plug_dom"/>
</dbReference>
<feature type="region of interest" description="Disordered" evidence="5">
    <location>
        <begin position="691"/>
        <end position="718"/>
    </location>
</feature>
<keyword evidence="10" id="KW-1185">Reference proteome</keyword>
<name>A0A2S0VW54_9ALTE</name>
<dbReference type="Proteomes" id="UP000244441">
    <property type="component" value="Chromosome"/>
</dbReference>
<sequence>MYNNFKLNKLSLSVISILFGTVGLANAQDQKASDDVEVIEITGFKGSLLKSLNNKRTADSVTDSIFAEDIGKSADQDIGEALQRVTGVSIQRGEGAGATEGTTVSIRGAGPNLNNISLNGIVLTSNTENQAVDLSAFSSDILSSIEVMKTSAADQDEGSLGANVELKTFRPLNSDKNRRVLEVQGRYDDYIEDYDYKLSGSFSEKFMDDTLGFYVTGFKETQSTRRDMFFTDEFVKYTVPEAINLQTGQPMGEEVTGLMNSQNGFKMFSNNLERTGLTSTIQWAISDNTELVLTGTYSDQYREQDDDSIVSIGDQNPYIEADIPRITDATNPWIVFDPASQMIVKKLDRMARGRTTSTESGITTKNTVFNLEFSHYFTDTFKMDLRTGYSKTTADDDYFTNFNSNNFLNSPNEVLEALPSDQVQATGYDCTSGVCYSVTGTDFVDFGPDIDGVPQTGHPDEPNEDNLVKTAYNPDDLRAIHLQQANTRDRMMYDKQKSVYLDFDWDVDLGPITKFEFGGKYQTRDKDVFNQGYFWNNAMLANTDIPTSTQLIESIRLIDVYGGETGYGDSFLKDLGYARTNTTDGWATIDAQAALAKLFETDEVVGEIDLSNDRQISLENKALYFKTNFALLDEQLTGNVGIRYVESSVESLGYSSVNFQNRNLTSYDLILLSQDTSLTACTEAQRWIDPNATLPNGNPDQRNPNVNLAGQPSADGKTMEPIASQTCYDDQYNGTAANRYRYLDNTTPTDPEQFGSTASNTEKNWLPSLTLNYSLNDESVIRFAASKTMARPPIDNLKPSAKFNEAVFGTGNSNGRIDNPYLKPLESTNYDLSYEWYFNDGGALTLALFRKDMSNITENATIGAHWRDVRGLSGDELSQLDPFNDILISKPADGLIRRDDSWAAGTNCMINRRHIWQTNDLQVQGDCDLLNMTVVRNGAGGKNTGLELGYNQNYDFLPGLWSGLGTAFNYTYSDSLMDSEVGPLGVVLPALPMENVSKHVYNLSTFWEKDGNLIRLAYTHRTDSLANRSFKDGALWNEGGGQLDISATYKLNDTFTLTFNAVNLNNKENRQYYTNMRDDAFAIEGNALEGEANKSRTIRNWVSGSIYRIGIRANF</sequence>
<feature type="domain" description="TonB-dependent receptor plug" evidence="8">
    <location>
        <begin position="55"/>
        <end position="161"/>
    </location>
</feature>
<dbReference type="PANTHER" id="PTHR40980">
    <property type="entry name" value="PLUG DOMAIN-CONTAINING PROTEIN"/>
    <property type="match status" value="1"/>
</dbReference>
<dbReference type="InterPro" id="IPR036942">
    <property type="entry name" value="Beta-barrel_TonB_sf"/>
</dbReference>
<keyword evidence="4" id="KW-0798">TonB box</keyword>